<keyword evidence="8" id="KW-1185">Reference proteome</keyword>
<feature type="chain" id="PRO_5036824984" evidence="4">
    <location>
        <begin position="22"/>
        <end position="607"/>
    </location>
</feature>
<dbReference type="InterPro" id="IPR000184">
    <property type="entry name" value="Bac_surfAg_D15"/>
</dbReference>
<dbReference type="Pfam" id="PF01103">
    <property type="entry name" value="Omp85"/>
    <property type="match status" value="1"/>
</dbReference>
<proteinExistence type="predicted"/>
<dbReference type="Gene3D" id="2.40.160.50">
    <property type="entry name" value="membrane protein fhac: a member of the omp85/tpsb transporter family"/>
    <property type="match status" value="1"/>
</dbReference>
<keyword evidence="2" id="KW-0812">Transmembrane</keyword>
<dbReference type="Proteomes" id="UP000676649">
    <property type="component" value="Chromosome"/>
</dbReference>
<feature type="domain" description="POTRA" evidence="6">
    <location>
        <begin position="208"/>
        <end position="280"/>
    </location>
</feature>
<sequence length="607" mass="64665">MLLKLLLLGIGLLLLATLCQAADPQAYSVDLQHTGSGDLDKLLADASTLISLQKTAEVGPFALIARAKQDQQRFVSALQSLGYYQGQVAIKIADHDLADAELLEWLNQTAADSIAPVKATFELGPQFTLAQISIQGEAPPNARDALKLSTGAKAVAAEVLAARESLLQALLEQGYALAKVAEPVATLNVEQHSVDVIFPVDTGSKFDIGAIKVNGLKQMHQSFVQNRLLISTGKAFKASEIEAARKDLQGLGVFSAVHTQLDTQADAQGRIPLSFDVTERPLHSANIGAAYSTDLGGNVSSAWQHRNLFGNAEQLNLTAAVTQISGNSTTGIGYKVGAAFSKPDFLHRDEALQLGVDAIQQNLIAYNETALLANMRLNRKLAGHWQLGYGIAAQQAQISQQGVSRDYTLLSLPLTMKYDSSNNPLDPSAGSIVNAALTPTQSLSTANNQPFVLLQTSASTYFNLAEPGRSILALRGLFGESSVSSQFDLPPDQRFYAGGSATVRGYKFQSVGPQFSDNKPQGGTSIASGSVELRQRILDDYGLVVFADAGQISVNALPFSQRWQIGAGLGARYYTSFGPIRLDVAMPVNPQPGSGSFELYIGLGQAF</sequence>
<evidence type="ECO:0000313" key="7">
    <source>
        <dbReference type="EMBL" id="QWF72348.1"/>
    </source>
</evidence>
<evidence type="ECO:0000313" key="8">
    <source>
        <dbReference type="Proteomes" id="UP000676649"/>
    </source>
</evidence>
<accession>A0A975RBF2</accession>
<dbReference type="GO" id="GO:0019867">
    <property type="term" value="C:outer membrane"/>
    <property type="evidence" value="ECO:0007669"/>
    <property type="project" value="InterPro"/>
</dbReference>
<dbReference type="AlphaFoldDB" id="A0A975RBF2"/>
<evidence type="ECO:0000256" key="4">
    <source>
        <dbReference type="SAM" id="SignalP"/>
    </source>
</evidence>
<keyword evidence="3" id="KW-0472">Membrane</keyword>
<dbReference type="EMBL" id="CP073754">
    <property type="protein sequence ID" value="QWF72348.1"/>
    <property type="molecule type" value="Genomic_DNA"/>
</dbReference>
<organism evidence="7 8">
    <name type="scientific">Methylomonas paludis</name>
    <dbReference type="NCBI Taxonomy" id="1173101"/>
    <lineage>
        <taxon>Bacteria</taxon>
        <taxon>Pseudomonadati</taxon>
        <taxon>Pseudomonadota</taxon>
        <taxon>Gammaproteobacteria</taxon>
        <taxon>Methylococcales</taxon>
        <taxon>Methylococcaceae</taxon>
        <taxon>Methylomonas</taxon>
    </lineage>
</organism>
<feature type="domain" description="Bacterial surface antigen (D15)" evidence="5">
    <location>
        <begin position="307"/>
        <end position="607"/>
    </location>
</feature>
<name>A0A975RBF2_9GAMM</name>
<reference evidence="7" key="1">
    <citation type="submission" date="2021-04" db="EMBL/GenBank/DDBJ databases">
        <title>Draft genome sequence data of methanotrophic Methylovulum sp. strain S1L and Methylomonas sp. strain S2AM isolated from boreal lake water columns.</title>
        <authorList>
            <person name="Rissanen A.J."/>
            <person name="Mangayil R."/>
            <person name="Svenning M.M."/>
            <person name="Khanongnuch R."/>
        </authorList>
    </citation>
    <scope>NUCLEOTIDE SEQUENCE</scope>
    <source>
        <strain evidence="7">S2AM</strain>
    </source>
</reference>
<gene>
    <name evidence="7" type="ORF">KEF85_07850</name>
</gene>
<dbReference type="PANTHER" id="PTHR12815">
    <property type="entry name" value="SORTING AND ASSEMBLY MACHINERY SAMM50 PROTEIN FAMILY MEMBER"/>
    <property type="match status" value="1"/>
</dbReference>
<dbReference type="InterPro" id="IPR039910">
    <property type="entry name" value="D15-like"/>
</dbReference>
<evidence type="ECO:0000259" key="6">
    <source>
        <dbReference type="Pfam" id="PF07244"/>
    </source>
</evidence>
<dbReference type="InterPro" id="IPR010827">
    <property type="entry name" value="BamA/TamA_POTRA"/>
</dbReference>
<dbReference type="PANTHER" id="PTHR12815:SF42">
    <property type="entry name" value="BACTERIAL SURFACE ANTIGEN (D15) DOMAIN-CONTAINING PROTEIN"/>
    <property type="match status" value="1"/>
</dbReference>
<comment type="subcellular location">
    <subcellularLocation>
        <location evidence="1">Membrane</location>
    </subcellularLocation>
</comment>
<keyword evidence="4" id="KW-0732">Signal</keyword>
<dbReference type="RefSeq" id="WP_215584740.1">
    <property type="nucleotide sequence ID" value="NZ_CP073754.1"/>
</dbReference>
<evidence type="ECO:0000256" key="2">
    <source>
        <dbReference type="ARBA" id="ARBA00022452"/>
    </source>
</evidence>
<evidence type="ECO:0000256" key="1">
    <source>
        <dbReference type="ARBA" id="ARBA00004370"/>
    </source>
</evidence>
<keyword evidence="2" id="KW-1134">Transmembrane beta strand</keyword>
<evidence type="ECO:0000256" key="3">
    <source>
        <dbReference type="ARBA" id="ARBA00023136"/>
    </source>
</evidence>
<dbReference type="Pfam" id="PF07244">
    <property type="entry name" value="POTRA"/>
    <property type="match status" value="1"/>
</dbReference>
<dbReference type="KEGG" id="mpad:KEF85_07850"/>
<dbReference type="Gene3D" id="3.10.20.310">
    <property type="entry name" value="membrane protein fhac"/>
    <property type="match status" value="2"/>
</dbReference>
<protein>
    <submittedName>
        <fullName evidence="7">BamA/TamA family outer membrane protein</fullName>
    </submittedName>
</protein>
<evidence type="ECO:0000259" key="5">
    <source>
        <dbReference type="Pfam" id="PF01103"/>
    </source>
</evidence>
<feature type="signal peptide" evidence="4">
    <location>
        <begin position="1"/>
        <end position="21"/>
    </location>
</feature>